<dbReference type="PANTHER" id="PTHR48090">
    <property type="entry name" value="UNDECAPRENYL-PHOSPHATE 4-DEOXY-4-FORMAMIDO-L-ARABINOSE TRANSFERASE-RELATED"/>
    <property type="match status" value="1"/>
</dbReference>
<keyword evidence="5 9" id="KW-0812">Transmembrane</keyword>
<evidence type="ECO:0000256" key="6">
    <source>
        <dbReference type="ARBA" id="ARBA00022985"/>
    </source>
</evidence>
<evidence type="ECO:0000256" key="4">
    <source>
        <dbReference type="ARBA" id="ARBA00022679"/>
    </source>
</evidence>
<evidence type="ECO:0000259" key="10">
    <source>
        <dbReference type="Pfam" id="PF00535"/>
    </source>
</evidence>
<evidence type="ECO:0000259" key="11">
    <source>
        <dbReference type="Pfam" id="PF04138"/>
    </source>
</evidence>
<feature type="domain" description="Glycosyltransferase 2-like" evidence="10">
    <location>
        <begin position="18"/>
        <end position="179"/>
    </location>
</feature>
<keyword evidence="2" id="KW-1003">Cell membrane</keyword>
<evidence type="ECO:0000256" key="8">
    <source>
        <dbReference type="ARBA" id="ARBA00023136"/>
    </source>
</evidence>
<evidence type="ECO:0000256" key="7">
    <source>
        <dbReference type="ARBA" id="ARBA00022989"/>
    </source>
</evidence>
<feature type="transmembrane region" description="Helical" evidence="9">
    <location>
        <begin position="250"/>
        <end position="272"/>
    </location>
</feature>
<reference evidence="12" key="2">
    <citation type="journal article" date="2021" name="Microbiome">
        <title>Successional dynamics and alternative stable states in a saline activated sludge microbial community over 9 years.</title>
        <authorList>
            <person name="Wang Y."/>
            <person name="Ye J."/>
            <person name="Ju F."/>
            <person name="Liu L."/>
            <person name="Boyd J.A."/>
            <person name="Deng Y."/>
            <person name="Parks D.H."/>
            <person name="Jiang X."/>
            <person name="Yin X."/>
            <person name="Woodcroft B.J."/>
            <person name="Tyson G.W."/>
            <person name="Hugenholtz P."/>
            <person name="Polz M.F."/>
            <person name="Zhang T."/>
        </authorList>
    </citation>
    <scope>NUCLEOTIDE SEQUENCE</scope>
    <source>
        <strain evidence="12">HKST-UBA01</strain>
    </source>
</reference>
<feature type="transmembrane region" description="Helical" evidence="9">
    <location>
        <begin position="317"/>
        <end position="337"/>
    </location>
</feature>
<reference evidence="12" key="1">
    <citation type="submission" date="2020-04" db="EMBL/GenBank/DDBJ databases">
        <authorList>
            <person name="Zhang T."/>
        </authorList>
    </citation>
    <scope>NUCLEOTIDE SEQUENCE</scope>
    <source>
        <strain evidence="12">HKST-UBA01</strain>
    </source>
</reference>
<feature type="transmembrane region" description="Helical" evidence="9">
    <location>
        <begin position="284"/>
        <end position="305"/>
    </location>
</feature>
<dbReference type="InterPro" id="IPR029044">
    <property type="entry name" value="Nucleotide-diphossugar_trans"/>
</dbReference>
<keyword evidence="4" id="KW-0808">Transferase</keyword>
<dbReference type="GO" id="GO:0009103">
    <property type="term" value="P:lipopolysaccharide biosynthetic process"/>
    <property type="evidence" value="ECO:0007669"/>
    <property type="project" value="UniProtKB-KW"/>
</dbReference>
<dbReference type="Pfam" id="PF04138">
    <property type="entry name" value="GtrA_DPMS_TM"/>
    <property type="match status" value="1"/>
</dbReference>
<dbReference type="SUPFAM" id="SSF53448">
    <property type="entry name" value="Nucleotide-diphospho-sugar transferases"/>
    <property type="match status" value="1"/>
</dbReference>
<dbReference type="InterPro" id="IPR050256">
    <property type="entry name" value="Glycosyltransferase_2"/>
</dbReference>
<dbReference type="Gene3D" id="3.90.550.10">
    <property type="entry name" value="Spore Coat Polysaccharide Biosynthesis Protein SpsA, Chain A"/>
    <property type="match status" value="1"/>
</dbReference>
<evidence type="ECO:0000313" key="12">
    <source>
        <dbReference type="EMBL" id="MCA9390490.1"/>
    </source>
</evidence>
<evidence type="ECO:0000256" key="5">
    <source>
        <dbReference type="ARBA" id="ARBA00022692"/>
    </source>
</evidence>
<evidence type="ECO:0000313" key="13">
    <source>
        <dbReference type="Proteomes" id="UP000701698"/>
    </source>
</evidence>
<gene>
    <name evidence="12" type="ORF">KC571_03740</name>
</gene>
<name>A0A955RQI9_UNCKA</name>
<comment type="subcellular location">
    <subcellularLocation>
        <location evidence="1">Membrane</location>
        <topology evidence="1">Multi-pass membrane protein</topology>
    </subcellularLocation>
</comment>
<dbReference type="Proteomes" id="UP000701698">
    <property type="component" value="Unassembled WGS sequence"/>
</dbReference>
<dbReference type="PANTHER" id="PTHR48090:SF3">
    <property type="entry name" value="UNDECAPRENYL-PHOSPHATE 4-DEOXY-4-FORMAMIDO-L-ARABINOSE TRANSFERASE"/>
    <property type="match status" value="1"/>
</dbReference>
<dbReference type="GO" id="GO:0099621">
    <property type="term" value="F:undecaprenyl-phosphate 4-deoxy-4-formamido-L-arabinose transferase activity"/>
    <property type="evidence" value="ECO:0007669"/>
    <property type="project" value="TreeGrafter"/>
</dbReference>
<dbReference type="GO" id="GO:0005886">
    <property type="term" value="C:plasma membrane"/>
    <property type="evidence" value="ECO:0007669"/>
    <property type="project" value="TreeGrafter"/>
</dbReference>
<feature type="transmembrane region" description="Helical" evidence="9">
    <location>
        <begin position="343"/>
        <end position="362"/>
    </location>
</feature>
<keyword evidence="7 9" id="KW-1133">Transmembrane helix</keyword>
<dbReference type="CDD" id="cd04179">
    <property type="entry name" value="DPM_DPG-synthase_like"/>
    <property type="match status" value="1"/>
</dbReference>
<evidence type="ECO:0000256" key="1">
    <source>
        <dbReference type="ARBA" id="ARBA00004141"/>
    </source>
</evidence>
<dbReference type="InterPro" id="IPR001173">
    <property type="entry name" value="Glyco_trans_2-like"/>
</dbReference>
<evidence type="ECO:0000256" key="2">
    <source>
        <dbReference type="ARBA" id="ARBA00022475"/>
    </source>
</evidence>
<keyword evidence="6" id="KW-0448">Lipopolysaccharide biosynthesis</keyword>
<protein>
    <submittedName>
        <fullName evidence="12">Bifunctional glycosyltransferase family 2/GtrA family protein</fullName>
    </submittedName>
</protein>
<keyword evidence="8 9" id="KW-0472">Membrane</keyword>
<evidence type="ECO:0000256" key="3">
    <source>
        <dbReference type="ARBA" id="ARBA00022676"/>
    </source>
</evidence>
<sequence>MNSEIKAHKSSNKLDSLSIFFPAYNEAENLPTTIQNALDSASQITEDFEILVINDGSSDNTNEVVTRISEKHPQVHLINHPQNMGYGAALITGFKNATKAWTFFTDGDGQFDVRELANFIEFTQDYDVIIGYREKRNDPFVRILNAKGWNLLNRLCFGLQVKDIDCAFKLINTDAVQKIINSTTSFGAMISAEILIRLKRQGYAFKELPVKHFPRTAGSPTGAKPSVILRAFREMARVYRGDLGPNWAQGVNTFVLIGILNTITDIVLYLILSRFVTGLIFHLTWSKGLSFSISLVQSFVLNQVIRLEQQATFIHAIRFMLLGIASLSINTSAMYIVYNTLGWGEFVAVVSATTVTFIWNYLATKYLLTKN</sequence>
<dbReference type="InterPro" id="IPR007267">
    <property type="entry name" value="GtrA_DPMS_TM"/>
</dbReference>
<proteinExistence type="predicted"/>
<feature type="domain" description="GtrA/DPMS transmembrane" evidence="11">
    <location>
        <begin position="253"/>
        <end position="367"/>
    </location>
</feature>
<accession>A0A955RQI9</accession>
<organism evidence="12 13">
    <name type="scientific">candidate division WWE3 bacterium</name>
    <dbReference type="NCBI Taxonomy" id="2053526"/>
    <lineage>
        <taxon>Bacteria</taxon>
        <taxon>Katanobacteria</taxon>
    </lineage>
</organism>
<keyword evidence="3" id="KW-0328">Glycosyltransferase</keyword>
<dbReference type="EMBL" id="JAGQKX010000109">
    <property type="protein sequence ID" value="MCA9390490.1"/>
    <property type="molecule type" value="Genomic_DNA"/>
</dbReference>
<dbReference type="Pfam" id="PF00535">
    <property type="entry name" value="Glycos_transf_2"/>
    <property type="match status" value="1"/>
</dbReference>
<dbReference type="AlphaFoldDB" id="A0A955RQI9"/>
<comment type="caution">
    <text evidence="12">The sequence shown here is derived from an EMBL/GenBank/DDBJ whole genome shotgun (WGS) entry which is preliminary data.</text>
</comment>
<evidence type="ECO:0000256" key="9">
    <source>
        <dbReference type="SAM" id="Phobius"/>
    </source>
</evidence>